<evidence type="ECO:0000256" key="3">
    <source>
        <dbReference type="ARBA" id="ARBA00022723"/>
    </source>
</evidence>
<protein>
    <submittedName>
        <fullName evidence="9">M28 family peptidase</fullName>
    </submittedName>
</protein>
<name>A0ABV5IJY1_9ACTN</name>
<dbReference type="InterPro" id="IPR007484">
    <property type="entry name" value="Peptidase_M28"/>
</dbReference>
<dbReference type="PANTHER" id="PTHR12147">
    <property type="entry name" value="METALLOPEPTIDASE M28 FAMILY MEMBER"/>
    <property type="match status" value="1"/>
</dbReference>
<dbReference type="EMBL" id="JBHMEI010000016">
    <property type="protein sequence ID" value="MFB9204044.1"/>
    <property type="molecule type" value="Genomic_DNA"/>
</dbReference>
<evidence type="ECO:0000256" key="2">
    <source>
        <dbReference type="ARBA" id="ARBA00022670"/>
    </source>
</evidence>
<feature type="signal peptide" evidence="7">
    <location>
        <begin position="1"/>
        <end position="25"/>
    </location>
</feature>
<comment type="similarity">
    <text evidence="1">Belongs to the peptidase M28 family. M28A subfamily.</text>
</comment>
<dbReference type="SUPFAM" id="SSF51055">
    <property type="entry name" value="Carbohydrate binding domain"/>
    <property type="match status" value="1"/>
</dbReference>
<dbReference type="SMART" id="SM00495">
    <property type="entry name" value="ChtBD3"/>
    <property type="match status" value="1"/>
</dbReference>
<dbReference type="InterPro" id="IPR041756">
    <property type="entry name" value="M28_SGAP-like"/>
</dbReference>
<keyword evidence="5" id="KW-0378">Hydrolase</keyword>
<organism evidence="9 10">
    <name type="scientific">Nonomuraea spiralis</name>
    <dbReference type="NCBI Taxonomy" id="46182"/>
    <lineage>
        <taxon>Bacteria</taxon>
        <taxon>Bacillati</taxon>
        <taxon>Actinomycetota</taxon>
        <taxon>Actinomycetes</taxon>
        <taxon>Streptosporangiales</taxon>
        <taxon>Streptosporangiaceae</taxon>
        <taxon>Nonomuraea</taxon>
    </lineage>
</organism>
<reference evidence="9 10" key="1">
    <citation type="submission" date="2024-09" db="EMBL/GenBank/DDBJ databases">
        <authorList>
            <person name="Sun Q."/>
            <person name="Mori K."/>
        </authorList>
    </citation>
    <scope>NUCLEOTIDE SEQUENCE [LARGE SCALE GENOMIC DNA]</scope>
    <source>
        <strain evidence="9 10">CCM 3426</strain>
    </source>
</reference>
<gene>
    <name evidence="9" type="ORF">ACFFV7_22820</name>
</gene>
<feature type="chain" id="PRO_5045100857" evidence="7">
    <location>
        <begin position="26"/>
        <end position="456"/>
    </location>
</feature>
<keyword evidence="10" id="KW-1185">Reference proteome</keyword>
<dbReference type="CDD" id="cd12214">
    <property type="entry name" value="ChiA1_BD"/>
    <property type="match status" value="1"/>
</dbReference>
<proteinExistence type="inferred from homology"/>
<keyword evidence="2" id="KW-0645">Protease</keyword>
<dbReference type="Pfam" id="PF04389">
    <property type="entry name" value="Peptidase_M28"/>
    <property type="match status" value="1"/>
</dbReference>
<evidence type="ECO:0000256" key="1">
    <source>
        <dbReference type="ARBA" id="ARBA00005957"/>
    </source>
</evidence>
<comment type="caution">
    <text evidence="9">The sequence shown here is derived from an EMBL/GenBank/DDBJ whole genome shotgun (WGS) entry which is preliminary data.</text>
</comment>
<dbReference type="InterPro" id="IPR003610">
    <property type="entry name" value="CBM5/12"/>
</dbReference>
<evidence type="ECO:0000256" key="7">
    <source>
        <dbReference type="SAM" id="SignalP"/>
    </source>
</evidence>
<dbReference type="CDD" id="cd03876">
    <property type="entry name" value="M28_SGAP_like"/>
    <property type="match status" value="1"/>
</dbReference>
<dbReference type="RefSeq" id="WP_189649073.1">
    <property type="nucleotide sequence ID" value="NZ_BMRC01000008.1"/>
</dbReference>
<dbReference type="Gene3D" id="2.10.10.20">
    <property type="entry name" value="Carbohydrate-binding module superfamily 5/12"/>
    <property type="match status" value="1"/>
</dbReference>
<keyword evidence="4 7" id="KW-0732">Signal</keyword>
<dbReference type="PANTHER" id="PTHR12147:SF26">
    <property type="entry name" value="PEPTIDASE M28 DOMAIN-CONTAINING PROTEIN"/>
    <property type="match status" value="1"/>
</dbReference>
<evidence type="ECO:0000256" key="6">
    <source>
        <dbReference type="ARBA" id="ARBA00022833"/>
    </source>
</evidence>
<evidence type="ECO:0000313" key="10">
    <source>
        <dbReference type="Proteomes" id="UP001589647"/>
    </source>
</evidence>
<evidence type="ECO:0000256" key="5">
    <source>
        <dbReference type="ARBA" id="ARBA00022801"/>
    </source>
</evidence>
<accession>A0ABV5IJY1</accession>
<dbReference type="Pfam" id="PF02839">
    <property type="entry name" value="CBM_5_12"/>
    <property type="match status" value="1"/>
</dbReference>
<evidence type="ECO:0000259" key="8">
    <source>
        <dbReference type="SMART" id="SM00495"/>
    </source>
</evidence>
<dbReference type="Gene3D" id="3.40.630.10">
    <property type="entry name" value="Zn peptidases"/>
    <property type="match status" value="1"/>
</dbReference>
<evidence type="ECO:0000313" key="9">
    <source>
        <dbReference type="EMBL" id="MFB9204044.1"/>
    </source>
</evidence>
<evidence type="ECO:0000256" key="4">
    <source>
        <dbReference type="ARBA" id="ARBA00022729"/>
    </source>
</evidence>
<dbReference type="SUPFAM" id="SSF53187">
    <property type="entry name" value="Zn-dependent exopeptidases"/>
    <property type="match status" value="1"/>
</dbReference>
<dbReference type="InterPro" id="IPR036573">
    <property type="entry name" value="CBM_sf_5/12"/>
</dbReference>
<keyword evidence="3" id="KW-0479">Metal-binding</keyword>
<sequence>MLRLGAAATAALALTLTTPAGPAGAAADPAPDIPVSNVTAHLSQLQSIATSNGGNRASGRPGFNASLNYIKGKLDAAGFTTRVQSFSGGSNLIADWPGGPANQTVMLGAHLDSVAAGPGINDNGSGSAALLENALTLAARKPTLTKHVRFGWWGAEEAGMVGSRYYVQNGGASGVEVYLNFDMIASTNAGYFVYDDDATLQRTFSDYFATIGLQTEGDREGDGRSDHASFKSAGVRVGGLATGAGAVKSSAQAAKWGGTAGAAFDRCYHSACDSYPSAINTTALDRNSDAIAYAIWKLAVGGTPAENDYSISVTPSSASVQAGQSATAAVSTQVTSGQAQSIALSAGNVPSGVTVSFNPSTIQAGQSSTVTVATTSGAAAGTYTIGLNGDGATADHSASFTLTVGGDGQGTTWTAYKAYAAGDVVTYQGSSYRCLQAHTSLPGWEPPNVPALWGRA</sequence>
<dbReference type="Proteomes" id="UP001589647">
    <property type="component" value="Unassembled WGS sequence"/>
</dbReference>
<feature type="domain" description="Chitin-binding type-3" evidence="8">
    <location>
        <begin position="410"/>
        <end position="456"/>
    </location>
</feature>
<keyword evidence="6" id="KW-0862">Zinc</keyword>
<dbReference type="InterPro" id="IPR045175">
    <property type="entry name" value="M28_fam"/>
</dbReference>